<dbReference type="SUPFAM" id="SSF54928">
    <property type="entry name" value="RNA-binding domain, RBD"/>
    <property type="match status" value="1"/>
</dbReference>
<evidence type="ECO:0000259" key="12">
    <source>
        <dbReference type="PROSITE" id="PS50102"/>
    </source>
</evidence>
<dbReference type="Gene3D" id="3.30.70.330">
    <property type="match status" value="2"/>
</dbReference>
<keyword evidence="4" id="KW-0747">Spliceosome</keyword>
<sequence>MSDDGDEIPPSATIYIKNLDEDVKLTTLVPALRELFEDFGNIIDIVAKKSVKRKGQAFIVYDSVDAAQDAKDEMNSFEIFGKPMHIEFAKTRSDATVLRENGEEALEEHMTARLEVKKRKQDEEAEKAKAAAKRVATETLAERPAKAAKVAQPAGIVPEEYLPPNKILYLRDLPEDYGKDALTAIYSRFPGFKEVRTVPTRKTIAFVEYDDESGAIAAKDATGGMTLGEQAIKVTFQRK</sequence>
<evidence type="ECO:0000256" key="3">
    <source>
        <dbReference type="ARBA" id="ARBA00022664"/>
    </source>
</evidence>
<protein>
    <recommendedName>
        <fullName evidence="12">RRM domain-containing protein</fullName>
    </recommendedName>
</protein>
<dbReference type="PROSITE" id="PS50102">
    <property type="entry name" value="RRM"/>
    <property type="match status" value="2"/>
</dbReference>
<feature type="coiled-coil region" evidence="11">
    <location>
        <begin position="106"/>
        <end position="138"/>
    </location>
</feature>
<keyword evidence="9" id="KW-0687">Ribonucleoprotein</keyword>
<organism evidence="13 14">
    <name type="scientific">Baudoinia panamericana (strain UAMH 10762)</name>
    <name type="common">Angels' share fungus</name>
    <name type="synonym">Baudoinia compniacensis (strain UAMH 10762)</name>
    <dbReference type="NCBI Taxonomy" id="717646"/>
    <lineage>
        <taxon>Eukaryota</taxon>
        <taxon>Fungi</taxon>
        <taxon>Dikarya</taxon>
        <taxon>Ascomycota</taxon>
        <taxon>Pezizomycotina</taxon>
        <taxon>Dothideomycetes</taxon>
        <taxon>Dothideomycetidae</taxon>
        <taxon>Mycosphaerellales</taxon>
        <taxon>Teratosphaeriaceae</taxon>
        <taxon>Baudoinia</taxon>
    </lineage>
</organism>
<evidence type="ECO:0000256" key="9">
    <source>
        <dbReference type="ARBA" id="ARBA00023274"/>
    </source>
</evidence>
<keyword evidence="14" id="KW-1185">Reference proteome</keyword>
<evidence type="ECO:0000256" key="2">
    <source>
        <dbReference type="ARBA" id="ARBA00007243"/>
    </source>
</evidence>
<evidence type="ECO:0000313" key="14">
    <source>
        <dbReference type="Proteomes" id="UP000011761"/>
    </source>
</evidence>
<dbReference type="GO" id="GO:0008380">
    <property type="term" value="P:RNA splicing"/>
    <property type="evidence" value="ECO:0007669"/>
    <property type="project" value="UniProtKB-KW"/>
</dbReference>
<evidence type="ECO:0000256" key="8">
    <source>
        <dbReference type="ARBA" id="ARBA00023242"/>
    </source>
</evidence>
<name>M2MZ57_BAUPA</name>
<dbReference type="FunFam" id="3.30.70.330:FF:000039">
    <property type="entry name" value="U1 small nuclear ribonucleoprotein A"/>
    <property type="match status" value="1"/>
</dbReference>
<evidence type="ECO:0000256" key="11">
    <source>
        <dbReference type="SAM" id="Coils"/>
    </source>
</evidence>
<dbReference type="GO" id="GO:0006397">
    <property type="term" value="P:mRNA processing"/>
    <property type="evidence" value="ECO:0007669"/>
    <property type="project" value="UniProtKB-KW"/>
</dbReference>
<evidence type="ECO:0000256" key="6">
    <source>
        <dbReference type="ARBA" id="ARBA00022884"/>
    </source>
</evidence>
<dbReference type="CDD" id="cd12247">
    <property type="entry name" value="RRM2_U1A_like"/>
    <property type="match status" value="1"/>
</dbReference>
<dbReference type="RefSeq" id="XP_007680883.1">
    <property type="nucleotide sequence ID" value="XM_007682693.1"/>
</dbReference>
<dbReference type="AlphaFoldDB" id="M2MZ57"/>
<keyword evidence="8" id="KW-0539">Nucleus</keyword>
<accession>M2MZ57</accession>
<dbReference type="FunFam" id="3.30.70.330:FF:000029">
    <property type="entry name" value="U2 small nuclear ribonucleoprotein B"/>
    <property type="match status" value="1"/>
</dbReference>
<keyword evidence="7" id="KW-0508">mRNA splicing</keyword>
<evidence type="ECO:0000256" key="1">
    <source>
        <dbReference type="ARBA" id="ARBA00004123"/>
    </source>
</evidence>
<dbReference type="PANTHER" id="PTHR10501">
    <property type="entry name" value="U1 SMALL NUCLEAR RIBONUCLEOPROTEIN A/U2 SMALL NUCLEAR RIBONUCLEOPROTEIN B"/>
    <property type="match status" value="1"/>
</dbReference>
<dbReference type="SMART" id="SM00360">
    <property type="entry name" value="RRM"/>
    <property type="match status" value="2"/>
</dbReference>
<dbReference type="eggNOG" id="KOG4206">
    <property type="taxonomic scope" value="Eukaryota"/>
</dbReference>
<dbReference type="InterPro" id="IPR012677">
    <property type="entry name" value="Nucleotide-bd_a/b_plait_sf"/>
</dbReference>
<keyword evidence="3" id="KW-0507">mRNA processing</keyword>
<evidence type="ECO:0000256" key="5">
    <source>
        <dbReference type="ARBA" id="ARBA00022737"/>
    </source>
</evidence>
<reference evidence="13 14" key="1">
    <citation type="journal article" date="2012" name="PLoS Pathog.">
        <title>Diverse lifestyles and strategies of plant pathogenesis encoded in the genomes of eighteen Dothideomycetes fungi.</title>
        <authorList>
            <person name="Ohm R.A."/>
            <person name="Feau N."/>
            <person name="Henrissat B."/>
            <person name="Schoch C.L."/>
            <person name="Horwitz B.A."/>
            <person name="Barry K.W."/>
            <person name="Condon B.J."/>
            <person name="Copeland A.C."/>
            <person name="Dhillon B."/>
            <person name="Glaser F."/>
            <person name="Hesse C.N."/>
            <person name="Kosti I."/>
            <person name="LaButti K."/>
            <person name="Lindquist E.A."/>
            <person name="Lucas S."/>
            <person name="Salamov A.A."/>
            <person name="Bradshaw R.E."/>
            <person name="Ciuffetti L."/>
            <person name="Hamelin R.C."/>
            <person name="Kema G.H.J."/>
            <person name="Lawrence C."/>
            <person name="Scott J.A."/>
            <person name="Spatafora J.W."/>
            <person name="Turgeon B.G."/>
            <person name="de Wit P.J.G.M."/>
            <person name="Zhong S."/>
            <person name="Goodwin S.B."/>
            <person name="Grigoriev I.V."/>
        </authorList>
    </citation>
    <scope>NUCLEOTIDE SEQUENCE [LARGE SCALE GENOMIC DNA]</scope>
    <source>
        <strain evidence="13 14">UAMH 10762</strain>
    </source>
</reference>
<comment type="subcellular location">
    <subcellularLocation>
        <location evidence="1">Nucleus</location>
    </subcellularLocation>
</comment>
<dbReference type="Pfam" id="PF00076">
    <property type="entry name" value="RRM_1"/>
    <property type="match status" value="2"/>
</dbReference>
<dbReference type="STRING" id="717646.M2MZ57"/>
<evidence type="ECO:0000256" key="7">
    <source>
        <dbReference type="ARBA" id="ARBA00023187"/>
    </source>
</evidence>
<keyword evidence="11" id="KW-0175">Coiled coil</keyword>
<evidence type="ECO:0000256" key="10">
    <source>
        <dbReference type="PROSITE-ProRule" id="PRU00176"/>
    </source>
</evidence>
<dbReference type="HOGENOM" id="CLU_041869_0_1_1"/>
<dbReference type="Proteomes" id="UP000011761">
    <property type="component" value="Unassembled WGS sequence"/>
</dbReference>
<dbReference type="OMA" id="VRMIPTK"/>
<keyword evidence="6 10" id="KW-0694">RNA-binding</keyword>
<dbReference type="GeneID" id="19113618"/>
<dbReference type="GO" id="GO:0005681">
    <property type="term" value="C:spliceosomal complex"/>
    <property type="evidence" value="ECO:0007669"/>
    <property type="project" value="UniProtKB-KW"/>
</dbReference>
<feature type="domain" description="RRM" evidence="12">
    <location>
        <begin position="12"/>
        <end position="91"/>
    </location>
</feature>
<dbReference type="OrthoDB" id="266020at2759"/>
<dbReference type="GO" id="GO:0003723">
    <property type="term" value="F:RNA binding"/>
    <property type="evidence" value="ECO:0007669"/>
    <property type="project" value="UniProtKB-UniRule"/>
</dbReference>
<gene>
    <name evidence="13" type="ORF">BAUCODRAFT_38709</name>
</gene>
<proteinExistence type="inferred from homology"/>
<evidence type="ECO:0000256" key="4">
    <source>
        <dbReference type="ARBA" id="ARBA00022728"/>
    </source>
</evidence>
<dbReference type="KEGG" id="bcom:BAUCODRAFT_38709"/>
<dbReference type="InterPro" id="IPR000504">
    <property type="entry name" value="RRM_dom"/>
</dbReference>
<dbReference type="GO" id="GO:0030532">
    <property type="term" value="C:small nuclear ribonucleoprotein complex"/>
    <property type="evidence" value="ECO:0007669"/>
    <property type="project" value="UniProtKB-ARBA"/>
</dbReference>
<dbReference type="CDD" id="cd12246">
    <property type="entry name" value="RRM1_U1A_like"/>
    <property type="match status" value="1"/>
</dbReference>
<evidence type="ECO:0000313" key="13">
    <source>
        <dbReference type="EMBL" id="EMC91600.1"/>
    </source>
</evidence>
<keyword evidence="5" id="KW-0677">Repeat</keyword>
<dbReference type="InterPro" id="IPR035979">
    <property type="entry name" value="RBD_domain_sf"/>
</dbReference>
<feature type="domain" description="RRM" evidence="12">
    <location>
        <begin position="166"/>
        <end position="239"/>
    </location>
</feature>
<comment type="similarity">
    <text evidence="2">Belongs to the RRM U1 A/B'' family.</text>
</comment>
<dbReference type="EMBL" id="KB445563">
    <property type="protein sequence ID" value="EMC91600.1"/>
    <property type="molecule type" value="Genomic_DNA"/>
</dbReference>